<protein>
    <recommendedName>
        <fullName evidence="3">Mediator of RNA polymerase II transcription subunit 19</fullName>
    </recommendedName>
    <alternativeName>
        <fullName evidence="11">Mediator complex subunit 19</fullName>
    </alternativeName>
</protein>
<dbReference type="SMART" id="SM00066">
    <property type="entry name" value="GAL4"/>
    <property type="match status" value="1"/>
</dbReference>
<dbReference type="CDD" id="cd12148">
    <property type="entry name" value="fungal_TF_MHR"/>
    <property type="match status" value="1"/>
</dbReference>
<gene>
    <name evidence="15" type="ORF">PISL3812_02091</name>
</gene>
<keyword evidence="6" id="KW-0805">Transcription regulation</keyword>
<keyword evidence="10" id="KW-0539">Nucleus</keyword>
<keyword evidence="8" id="KW-0010">Activator</keyword>
<evidence type="ECO:0000256" key="4">
    <source>
        <dbReference type="ARBA" id="ARBA00022723"/>
    </source>
</evidence>
<feature type="region of interest" description="Disordered" evidence="13">
    <location>
        <begin position="1204"/>
        <end position="1292"/>
    </location>
</feature>
<keyword evidence="7" id="KW-0238">DNA-binding</keyword>
<feature type="compositionally biased region" description="Polar residues" evidence="13">
    <location>
        <begin position="657"/>
        <end position="687"/>
    </location>
</feature>
<evidence type="ECO:0000256" key="2">
    <source>
        <dbReference type="ARBA" id="ARBA00009259"/>
    </source>
</evidence>
<comment type="similarity">
    <text evidence="2">Belongs to the Mediator complex subunit 19 family.</text>
</comment>
<dbReference type="GO" id="GO:0008270">
    <property type="term" value="F:zinc ion binding"/>
    <property type="evidence" value="ECO:0007669"/>
    <property type="project" value="InterPro"/>
</dbReference>
<comment type="subcellular location">
    <subcellularLocation>
        <location evidence="1">Nucleus</location>
    </subcellularLocation>
</comment>
<name>A0A0U1LR68_TALIS</name>
<dbReference type="GO" id="GO:0016592">
    <property type="term" value="C:mediator complex"/>
    <property type="evidence" value="ECO:0007669"/>
    <property type="project" value="InterPro"/>
</dbReference>
<evidence type="ECO:0000256" key="1">
    <source>
        <dbReference type="ARBA" id="ARBA00004123"/>
    </source>
</evidence>
<proteinExistence type="inferred from homology"/>
<dbReference type="GO" id="GO:0045944">
    <property type="term" value="P:positive regulation of transcription by RNA polymerase II"/>
    <property type="evidence" value="ECO:0007669"/>
    <property type="project" value="TreeGrafter"/>
</dbReference>
<keyword evidence="5" id="KW-0862">Zinc</keyword>
<dbReference type="InterPro" id="IPR036864">
    <property type="entry name" value="Zn2-C6_fun-type_DNA-bd_sf"/>
</dbReference>
<feature type="compositionally biased region" description="Basic residues" evidence="13">
    <location>
        <begin position="1282"/>
        <end position="1292"/>
    </location>
</feature>
<evidence type="ECO:0000256" key="7">
    <source>
        <dbReference type="ARBA" id="ARBA00023125"/>
    </source>
</evidence>
<keyword evidence="12" id="KW-0175">Coiled coil</keyword>
<dbReference type="Pfam" id="PF00172">
    <property type="entry name" value="Zn_clus"/>
    <property type="match status" value="1"/>
</dbReference>
<feature type="domain" description="Zn(2)-C6 fungal-type" evidence="14">
    <location>
        <begin position="41"/>
        <end position="71"/>
    </location>
</feature>
<dbReference type="InterPro" id="IPR013942">
    <property type="entry name" value="Mediator_Med19_fun"/>
</dbReference>
<feature type="region of interest" description="Disordered" evidence="13">
    <location>
        <begin position="1012"/>
        <end position="1035"/>
    </location>
</feature>
<evidence type="ECO:0000256" key="9">
    <source>
        <dbReference type="ARBA" id="ARBA00023163"/>
    </source>
</evidence>
<dbReference type="Proteomes" id="UP000054383">
    <property type="component" value="Unassembled WGS sequence"/>
</dbReference>
<organism evidence="15 16">
    <name type="scientific">Talaromyces islandicus</name>
    <name type="common">Penicillium islandicum</name>
    <dbReference type="NCBI Taxonomy" id="28573"/>
    <lineage>
        <taxon>Eukaryota</taxon>
        <taxon>Fungi</taxon>
        <taxon>Dikarya</taxon>
        <taxon>Ascomycota</taxon>
        <taxon>Pezizomycotina</taxon>
        <taxon>Eurotiomycetes</taxon>
        <taxon>Eurotiomycetidae</taxon>
        <taxon>Eurotiales</taxon>
        <taxon>Trichocomaceae</taxon>
        <taxon>Talaromyces</taxon>
        <taxon>Talaromyces sect. Islandici</taxon>
    </lineage>
</organism>
<dbReference type="GO" id="GO:0006351">
    <property type="term" value="P:DNA-templated transcription"/>
    <property type="evidence" value="ECO:0007669"/>
    <property type="project" value="InterPro"/>
</dbReference>
<evidence type="ECO:0000256" key="13">
    <source>
        <dbReference type="SAM" id="MobiDB-lite"/>
    </source>
</evidence>
<feature type="region of interest" description="Disordered" evidence="13">
    <location>
        <begin position="603"/>
        <end position="632"/>
    </location>
</feature>
<accession>A0A0U1LR68</accession>
<feature type="compositionally biased region" description="Polar residues" evidence="13">
    <location>
        <begin position="964"/>
        <end position="982"/>
    </location>
</feature>
<feature type="compositionally biased region" description="Basic and acidic residues" evidence="13">
    <location>
        <begin position="1012"/>
        <end position="1023"/>
    </location>
</feature>
<evidence type="ECO:0000256" key="10">
    <source>
        <dbReference type="ARBA" id="ARBA00023242"/>
    </source>
</evidence>
<dbReference type="GO" id="GO:0003712">
    <property type="term" value="F:transcription coregulator activity"/>
    <property type="evidence" value="ECO:0007669"/>
    <property type="project" value="InterPro"/>
</dbReference>
<feature type="compositionally biased region" description="Low complexity" evidence="13">
    <location>
        <begin position="942"/>
        <end position="963"/>
    </location>
</feature>
<dbReference type="STRING" id="28573.A0A0U1LR68"/>
<dbReference type="SMART" id="SM00906">
    <property type="entry name" value="Fungal_trans"/>
    <property type="match status" value="1"/>
</dbReference>
<evidence type="ECO:0000256" key="3">
    <source>
        <dbReference type="ARBA" id="ARBA00019615"/>
    </source>
</evidence>
<dbReference type="FunFam" id="4.10.240.10:FF:000023">
    <property type="entry name" value="Fungal specific transcription factor"/>
    <property type="match status" value="1"/>
</dbReference>
<sequence length="1292" mass="142110">MGEHKPRPGSRPVFTDPWKPSAPLKVIQDAPDGRIAHTLTACTRCRQRKSRCDPGIPRCEPCQRSNSRCVYYDPARNMPIPRTYIVQLQEKARALEHEIQEAEKEVQHAADAELMARGAGRIKFTPTDEPRYLGPSSGIAITRLVMELAKQNTDSKSIKDVVPEMTAQEIRDMFTKESSKPTSKVYPMISSMPQEELPPRELTYKLIDLYMVRGQAMLPVLHEPTFRQAAEDVFAGSNDPVKNFELRMVIAISMQKLSADYAGLADSYYLAALPFLEPSIKLMNIKSLQCLALIAQYSLVTPTRTASYWVVGVAVKLAQELGLTEEATITKSPTGEPLNVLEVDVRRRVAWVIITMEFGLSHSLGRPNSFCVSHDHLDINFPELVDDRYITPQGILPGAKPILAKCIAIHFFKMRLLQAEARRVLYLNKRETPVDHQDPWFEQFVAKLDHWVASCPKHDGGSGLSETWFIGRKNTIVVLLYRPSPQIPEPLADAARKCYDACVFNVAMHREQMTTGSVDLTWASTQALFMAISTLLWTLSYPEIRQEHPIDEVKNYLQIALEGVMISAQRWPGCESALHLYQSLISACLKAYGTNDSFVVHSPSTHPSPVSTHDAATPPTMSSPSVNSNYSSQTITSASHLVSDADIKTSLSREHTPTYSPVQNIAVPTSQSPLKQSDIPPTTSAPLPQSLPVQPPALNHPLYDTRQPYAPMTANYCDPNFDAGTPFNPFPSVVPGLPGWDPNYTAASTREGSLSYVGANVDPMFWMGTFGDQYSQYSNQPGPWRGRTLSQEEQVELMDSLADNIPDVSSLLVNHGTVSARERSLDRPTLVIRSLVTLRSTQSSFVLLKKVVTKTVVSVLTDLLSSSCDFMSASLPPPSSHLPSPSSSSGDHFKANRSPQRSHTLDPHTPTSPPLMSVGAQSYAANLANPHTSPSHTTSNGQPLSSPSSTPMSTQTSQQPTVSATNSFPTPASSISGHQRNATPAEDSEAADKLWAQGTQHSTTDMMDIDKTEHRRSDHDRDQIPGATDVGGLPTSAAADMMDIDSKAPRLIADDPSIDALQKDLGTAFHLCKTAPTITGPDPSLDLISLYGLGPIGRSVMRADPITGEKINRLRKSYEGKLKGLGLAGRNKAVKNESPAGGLRALMMWPEEEWRNQKVHGKEIKVADVDSALHKLQTRAMKMEPGSLPNNDYWEDVLGHEKPSKHINVDGGKRSVSTPNPNRPAVQVNGVGAPAATEPERARPTRGKKRHYDDNSFVGYGEGYVDDEDESAFYSNGEDRSGKKKRKKVDFF</sequence>
<feature type="coiled-coil region" evidence="12">
    <location>
        <begin position="85"/>
        <end position="112"/>
    </location>
</feature>
<feature type="region of interest" description="Disordered" evidence="13">
    <location>
        <begin position="654"/>
        <end position="695"/>
    </location>
</feature>
<dbReference type="InterPro" id="IPR001138">
    <property type="entry name" value="Zn2Cys6_DnaBD"/>
</dbReference>
<evidence type="ECO:0000256" key="11">
    <source>
        <dbReference type="ARBA" id="ARBA00032018"/>
    </source>
</evidence>
<dbReference type="PANTHER" id="PTHR47782:SF8">
    <property type="entry name" value="ZN(II)2CYS6 TRANSCRIPTION FACTOR (EUROFUNG)"/>
    <property type="match status" value="1"/>
</dbReference>
<dbReference type="PROSITE" id="PS50048">
    <property type="entry name" value="ZN2_CY6_FUNGAL_2"/>
    <property type="match status" value="1"/>
</dbReference>
<dbReference type="InterPro" id="IPR052202">
    <property type="entry name" value="Yeast_MetPath_Reg"/>
</dbReference>
<dbReference type="GO" id="GO:0000981">
    <property type="term" value="F:DNA-binding transcription factor activity, RNA polymerase II-specific"/>
    <property type="evidence" value="ECO:0007669"/>
    <property type="project" value="InterPro"/>
</dbReference>
<dbReference type="CDD" id="cd00067">
    <property type="entry name" value="GAL4"/>
    <property type="match status" value="1"/>
</dbReference>
<keyword evidence="16" id="KW-1185">Reference proteome</keyword>
<feature type="compositionally biased region" description="Basic and acidic residues" evidence="13">
    <location>
        <begin position="1204"/>
        <end position="1213"/>
    </location>
</feature>
<evidence type="ECO:0000313" key="15">
    <source>
        <dbReference type="EMBL" id="CRG84920.1"/>
    </source>
</evidence>
<feature type="compositionally biased region" description="Low complexity" evidence="13">
    <location>
        <begin position="622"/>
        <end position="632"/>
    </location>
</feature>
<feature type="compositionally biased region" description="Low complexity" evidence="13">
    <location>
        <begin position="603"/>
        <end position="613"/>
    </location>
</feature>
<feature type="region of interest" description="Disordered" evidence="13">
    <location>
        <begin position="875"/>
        <end position="992"/>
    </location>
</feature>
<dbReference type="SUPFAM" id="SSF57701">
    <property type="entry name" value="Zn2/Cys6 DNA-binding domain"/>
    <property type="match status" value="1"/>
</dbReference>
<dbReference type="PROSITE" id="PS00463">
    <property type="entry name" value="ZN2_CY6_FUNGAL_1"/>
    <property type="match status" value="1"/>
</dbReference>
<keyword evidence="9" id="KW-0804">Transcription</keyword>
<dbReference type="Gene3D" id="4.10.240.10">
    <property type="entry name" value="Zn(2)-C6 fungal-type DNA-binding domain"/>
    <property type="match status" value="1"/>
</dbReference>
<evidence type="ECO:0000313" key="16">
    <source>
        <dbReference type="Proteomes" id="UP000054383"/>
    </source>
</evidence>
<evidence type="ECO:0000256" key="12">
    <source>
        <dbReference type="SAM" id="Coils"/>
    </source>
</evidence>
<reference evidence="15 16" key="1">
    <citation type="submission" date="2015-04" db="EMBL/GenBank/DDBJ databases">
        <authorList>
            <person name="Syromyatnikov M.Y."/>
            <person name="Popov V.N."/>
        </authorList>
    </citation>
    <scope>NUCLEOTIDE SEQUENCE [LARGE SCALE GENOMIC DNA]</scope>
    <source>
        <strain evidence="15">WF-38-12</strain>
    </source>
</reference>
<evidence type="ECO:0000256" key="8">
    <source>
        <dbReference type="ARBA" id="ARBA00023159"/>
    </source>
</evidence>
<dbReference type="PANTHER" id="PTHR47782">
    <property type="entry name" value="ZN(II)2CYS6 TRANSCRIPTION FACTOR (EUROFUNG)-RELATED"/>
    <property type="match status" value="1"/>
</dbReference>
<dbReference type="InterPro" id="IPR007219">
    <property type="entry name" value="XnlR_reg_dom"/>
</dbReference>
<dbReference type="GO" id="GO:0043565">
    <property type="term" value="F:sequence-specific DNA binding"/>
    <property type="evidence" value="ECO:0007669"/>
    <property type="project" value="TreeGrafter"/>
</dbReference>
<dbReference type="Pfam" id="PF04082">
    <property type="entry name" value="Fungal_trans"/>
    <property type="match status" value="1"/>
</dbReference>
<evidence type="ECO:0000256" key="6">
    <source>
        <dbReference type="ARBA" id="ARBA00023015"/>
    </source>
</evidence>
<keyword evidence="4" id="KW-0479">Metal-binding</keyword>
<feature type="compositionally biased region" description="Polar residues" evidence="13">
    <location>
        <begin position="919"/>
        <end position="941"/>
    </location>
</feature>
<dbReference type="OrthoDB" id="5416384at2759"/>
<evidence type="ECO:0000256" key="5">
    <source>
        <dbReference type="ARBA" id="ARBA00022833"/>
    </source>
</evidence>
<dbReference type="EMBL" id="CVMT01000002">
    <property type="protein sequence ID" value="CRG84920.1"/>
    <property type="molecule type" value="Genomic_DNA"/>
</dbReference>
<dbReference type="Pfam" id="PF08633">
    <property type="entry name" value="Rox3"/>
    <property type="match status" value="1"/>
</dbReference>
<evidence type="ECO:0000259" key="14">
    <source>
        <dbReference type="PROSITE" id="PS50048"/>
    </source>
</evidence>